<evidence type="ECO:0000259" key="5">
    <source>
        <dbReference type="SMART" id="SM00249"/>
    </source>
</evidence>
<dbReference type="InterPro" id="IPR011011">
    <property type="entry name" value="Znf_FYVE_PHD"/>
</dbReference>
<dbReference type="EMBL" id="JAZGQO010000002">
    <property type="protein sequence ID" value="KAK6191201.1"/>
    <property type="molecule type" value="Genomic_DNA"/>
</dbReference>
<keyword evidence="2" id="KW-0863">Zinc-finger</keyword>
<dbReference type="SUPFAM" id="SSF57903">
    <property type="entry name" value="FYVE/PHD zinc finger"/>
    <property type="match status" value="1"/>
</dbReference>
<dbReference type="AlphaFoldDB" id="A0AAN8K8Q9"/>
<dbReference type="SMART" id="SM00249">
    <property type="entry name" value="PHD"/>
    <property type="match status" value="1"/>
</dbReference>
<accession>A0AAN8K8Q9</accession>
<evidence type="ECO:0000256" key="1">
    <source>
        <dbReference type="ARBA" id="ARBA00022723"/>
    </source>
</evidence>
<dbReference type="InterPro" id="IPR001965">
    <property type="entry name" value="Znf_PHD"/>
</dbReference>
<gene>
    <name evidence="6" type="ORF">SNE40_002939</name>
</gene>
<evidence type="ECO:0000313" key="6">
    <source>
        <dbReference type="EMBL" id="KAK6191201.1"/>
    </source>
</evidence>
<dbReference type="PROSITE" id="PS01359">
    <property type="entry name" value="ZF_PHD_1"/>
    <property type="match status" value="1"/>
</dbReference>
<dbReference type="InterPro" id="IPR019787">
    <property type="entry name" value="Znf_PHD-finger"/>
</dbReference>
<dbReference type="Pfam" id="PF00628">
    <property type="entry name" value="PHD"/>
    <property type="match status" value="1"/>
</dbReference>
<dbReference type="CDD" id="cd15489">
    <property type="entry name" value="PHD_SF"/>
    <property type="match status" value="1"/>
</dbReference>
<evidence type="ECO:0000256" key="3">
    <source>
        <dbReference type="ARBA" id="ARBA00022833"/>
    </source>
</evidence>
<evidence type="ECO:0000256" key="4">
    <source>
        <dbReference type="SAM" id="MobiDB-lite"/>
    </source>
</evidence>
<dbReference type="InterPro" id="IPR013083">
    <property type="entry name" value="Znf_RING/FYVE/PHD"/>
</dbReference>
<feature type="domain" description="Zinc finger PHD-type" evidence="5">
    <location>
        <begin position="3"/>
        <end position="57"/>
    </location>
</feature>
<keyword evidence="3" id="KW-0862">Zinc</keyword>
<feature type="region of interest" description="Disordered" evidence="4">
    <location>
        <begin position="127"/>
        <end position="161"/>
    </location>
</feature>
<keyword evidence="1" id="KW-0479">Metal-binding</keyword>
<dbReference type="GO" id="GO:0008270">
    <property type="term" value="F:zinc ion binding"/>
    <property type="evidence" value="ECO:0007669"/>
    <property type="project" value="UniProtKB-KW"/>
</dbReference>
<sequence>MDNCIACRSTVRPRQEGLQCEGCSLWQHRTCTDISRSTYRRAVKGLEVIRWKCSPCTNTGTPVVEDAVMSDEDPTPVVEDAVMSDEDPTPVVEDAVMSDEDPILDTSSGFIPMESFRDDQSFHVPEPAIETSLQEDNPTFDRHRRSGGSEIYHPGRGIRKG</sequence>
<reference evidence="6 7" key="1">
    <citation type="submission" date="2024-01" db="EMBL/GenBank/DDBJ databases">
        <title>The genome of the rayed Mediterranean limpet Patella caerulea (Linnaeus, 1758).</title>
        <authorList>
            <person name="Anh-Thu Weber A."/>
            <person name="Halstead-Nussloch G."/>
        </authorList>
    </citation>
    <scope>NUCLEOTIDE SEQUENCE [LARGE SCALE GENOMIC DNA]</scope>
    <source>
        <strain evidence="6">AATW-2023a</strain>
        <tissue evidence="6">Whole specimen</tissue>
    </source>
</reference>
<protein>
    <recommendedName>
        <fullName evidence="5">Zinc finger PHD-type domain-containing protein</fullName>
    </recommendedName>
</protein>
<evidence type="ECO:0000313" key="7">
    <source>
        <dbReference type="Proteomes" id="UP001347796"/>
    </source>
</evidence>
<keyword evidence="7" id="KW-1185">Reference proteome</keyword>
<evidence type="ECO:0000256" key="2">
    <source>
        <dbReference type="ARBA" id="ARBA00022771"/>
    </source>
</evidence>
<comment type="caution">
    <text evidence="6">The sequence shown here is derived from an EMBL/GenBank/DDBJ whole genome shotgun (WGS) entry which is preliminary data.</text>
</comment>
<dbReference type="Proteomes" id="UP001347796">
    <property type="component" value="Unassembled WGS sequence"/>
</dbReference>
<dbReference type="InterPro" id="IPR019786">
    <property type="entry name" value="Zinc_finger_PHD-type_CS"/>
</dbReference>
<organism evidence="6 7">
    <name type="scientific">Patella caerulea</name>
    <name type="common">Rayed Mediterranean limpet</name>
    <dbReference type="NCBI Taxonomy" id="87958"/>
    <lineage>
        <taxon>Eukaryota</taxon>
        <taxon>Metazoa</taxon>
        <taxon>Spiralia</taxon>
        <taxon>Lophotrochozoa</taxon>
        <taxon>Mollusca</taxon>
        <taxon>Gastropoda</taxon>
        <taxon>Patellogastropoda</taxon>
        <taxon>Patelloidea</taxon>
        <taxon>Patellidae</taxon>
        <taxon>Patella</taxon>
    </lineage>
</organism>
<proteinExistence type="predicted"/>
<dbReference type="Gene3D" id="3.30.40.10">
    <property type="entry name" value="Zinc/RING finger domain, C3HC4 (zinc finger)"/>
    <property type="match status" value="1"/>
</dbReference>
<name>A0AAN8K8Q9_PATCE</name>